<sequence>MNTVMTLVIALAVIVLHVWLCHRSPKFWYLGGIIPLLWIGVLVFLFFNDKINFGEDWKMIIFPTLIFFLFWIEGHQAAKKKEIDKMKAKDI</sequence>
<keyword evidence="1" id="KW-0812">Transmembrane</keyword>
<evidence type="ECO:0000313" key="2">
    <source>
        <dbReference type="EMBL" id="RGE85781.1"/>
    </source>
</evidence>
<evidence type="ECO:0000313" key="3">
    <source>
        <dbReference type="Proteomes" id="UP000261080"/>
    </source>
</evidence>
<name>A0A3E3K0F3_9FIRM</name>
<organism evidence="2 3">
    <name type="scientific">Sellimonas intestinalis</name>
    <dbReference type="NCBI Taxonomy" id="1653434"/>
    <lineage>
        <taxon>Bacteria</taxon>
        <taxon>Bacillati</taxon>
        <taxon>Bacillota</taxon>
        <taxon>Clostridia</taxon>
        <taxon>Lachnospirales</taxon>
        <taxon>Lachnospiraceae</taxon>
        <taxon>Sellimonas</taxon>
    </lineage>
</organism>
<accession>A0A3E3K0F3</accession>
<dbReference type="RefSeq" id="WP_117493706.1">
    <property type="nucleotide sequence ID" value="NZ_JAQCQW010000008.1"/>
</dbReference>
<keyword evidence="3" id="KW-1185">Reference proteome</keyword>
<gene>
    <name evidence="2" type="ORF">DW016_12405</name>
</gene>
<dbReference type="EMBL" id="QVLX01000007">
    <property type="protein sequence ID" value="RGE85781.1"/>
    <property type="molecule type" value="Genomic_DNA"/>
</dbReference>
<dbReference type="AlphaFoldDB" id="A0A3E3K0F3"/>
<reference evidence="2 3" key="1">
    <citation type="submission" date="2018-08" db="EMBL/GenBank/DDBJ databases">
        <title>A genome reference for cultivated species of the human gut microbiota.</title>
        <authorList>
            <person name="Zou Y."/>
            <person name="Xue W."/>
            <person name="Luo G."/>
        </authorList>
    </citation>
    <scope>NUCLEOTIDE SEQUENCE [LARGE SCALE GENOMIC DNA]</scope>
    <source>
        <strain evidence="2 3">AF37-2AT</strain>
    </source>
</reference>
<dbReference type="OrthoDB" id="1858013at2"/>
<evidence type="ECO:0000256" key="1">
    <source>
        <dbReference type="SAM" id="Phobius"/>
    </source>
</evidence>
<comment type="caution">
    <text evidence="2">The sequence shown here is derived from an EMBL/GenBank/DDBJ whole genome shotgun (WGS) entry which is preliminary data.</text>
</comment>
<dbReference type="Proteomes" id="UP000261080">
    <property type="component" value="Unassembled WGS sequence"/>
</dbReference>
<evidence type="ECO:0008006" key="4">
    <source>
        <dbReference type="Google" id="ProtNLM"/>
    </source>
</evidence>
<keyword evidence="1" id="KW-1133">Transmembrane helix</keyword>
<feature type="transmembrane region" description="Helical" evidence="1">
    <location>
        <begin position="59"/>
        <end position="78"/>
    </location>
</feature>
<proteinExistence type="predicted"/>
<feature type="transmembrane region" description="Helical" evidence="1">
    <location>
        <begin position="27"/>
        <end position="47"/>
    </location>
</feature>
<keyword evidence="1" id="KW-0472">Membrane</keyword>
<feature type="transmembrane region" description="Helical" evidence="1">
    <location>
        <begin position="6"/>
        <end position="22"/>
    </location>
</feature>
<protein>
    <recommendedName>
        <fullName evidence="4">Amino acid permease</fullName>
    </recommendedName>
</protein>